<dbReference type="PRINTS" id="PR00080">
    <property type="entry name" value="SDRFAMILY"/>
</dbReference>
<gene>
    <name evidence="4" type="ORF">QCA50_010318</name>
</gene>
<sequence>MTTSNKVVLVTGCSEGGIGFALCEAYAAQGCVVYATARRLESMQKLSDSNIHTLKLDVLLDADVEDVVSSIVNREGRIDILVNNAGAATPGAVLDSTVDRVRAAFELNTISVFRVSKAVARYMAQRKSGTIVVIGSVAGIVPTPWGGIYPATKAAVHMMMDILWMECKPLGIHVTVVAAGGVKTNIAKNAAQPNIVPEDTLYSAYTSRILSLLPDSQAKMHPDAPYSCS</sequence>
<keyword evidence="5" id="KW-1185">Reference proteome</keyword>
<dbReference type="PANTHER" id="PTHR44169">
    <property type="entry name" value="NADPH-DEPENDENT 1-ACYLDIHYDROXYACETONE PHOSPHATE REDUCTASE"/>
    <property type="match status" value="1"/>
</dbReference>
<dbReference type="AlphaFoldDB" id="A0AAW0G9V2"/>
<evidence type="ECO:0000313" key="5">
    <source>
        <dbReference type="Proteomes" id="UP001385951"/>
    </source>
</evidence>
<dbReference type="GO" id="GO:0016491">
    <property type="term" value="F:oxidoreductase activity"/>
    <property type="evidence" value="ECO:0007669"/>
    <property type="project" value="UniProtKB-KW"/>
</dbReference>
<organism evidence="4 5">
    <name type="scientific">Cerrena zonata</name>
    <dbReference type="NCBI Taxonomy" id="2478898"/>
    <lineage>
        <taxon>Eukaryota</taxon>
        <taxon>Fungi</taxon>
        <taxon>Dikarya</taxon>
        <taxon>Basidiomycota</taxon>
        <taxon>Agaricomycotina</taxon>
        <taxon>Agaricomycetes</taxon>
        <taxon>Polyporales</taxon>
        <taxon>Cerrenaceae</taxon>
        <taxon>Cerrena</taxon>
    </lineage>
</organism>
<dbReference type="SUPFAM" id="SSF51735">
    <property type="entry name" value="NAD(P)-binding Rossmann-fold domains"/>
    <property type="match status" value="1"/>
</dbReference>
<dbReference type="Pfam" id="PF00106">
    <property type="entry name" value="adh_short"/>
    <property type="match status" value="1"/>
</dbReference>
<dbReference type="Gene3D" id="3.40.50.720">
    <property type="entry name" value="NAD(P)-binding Rossmann-like Domain"/>
    <property type="match status" value="1"/>
</dbReference>
<dbReference type="PRINTS" id="PR00081">
    <property type="entry name" value="GDHRDH"/>
</dbReference>
<protein>
    <recommendedName>
        <fullName evidence="6">NAD(P)-binding protein</fullName>
    </recommendedName>
</protein>
<dbReference type="CDD" id="cd05374">
    <property type="entry name" value="17beta-HSD-like_SDR_c"/>
    <property type="match status" value="1"/>
</dbReference>
<keyword evidence="2" id="KW-0560">Oxidoreductase</keyword>
<evidence type="ECO:0000313" key="4">
    <source>
        <dbReference type="EMBL" id="KAK7686718.1"/>
    </source>
</evidence>
<evidence type="ECO:0000256" key="1">
    <source>
        <dbReference type="ARBA" id="ARBA00006484"/>
    </source>
</evidence>
<comment type="caution">
    <text evidence="4">The sequence shown here is derived from an EMBL/GenBank/DDBJ whole genome shotgun (WGS) entry which is preliminary data.</text>
</comment>
<accession>A0AAW0G9V2</accession>
<evidence type="ECO:0000256" key="3">
    <source>
        <dbReference type="RuleBase" id="RU000363"/>
    </source>
</evidence>
<name>A0AAW0G9V2_9APHY</name>
<proteinExistence type="inferred from homology"/>
<dbReference type="InterPro" id="IPR036291">
    <property type="entry name" value="NAD(P)-bd_dom_sf"/>
</dbReference>
<evidence type="ECO:0000256" key="2">
    <source>
        <dbReference type="ARBA" id="ARBA00023002"/>
    </source>
</evidence>
<comment type="similarity">
    <text evidence="1 3">Belongs to the short-chain dehydrogenases/reductases (SDR) family.</text>
</comment>
<dbReference type="Proteomes" id="UP001385951">
    <property type="component" value="Unassembled WGS sequence"/>
</dbReference>
<reference evidence="4 5" key="1">
    <citation type="submission" date="2022-09" db="EMBL/GenBank/DDBJ databases">
        <authorList>
            <person name="Palmer J.M."/>
        </authorList>
    </citation>
    <scope>NUCLEOTIDE SEQUENCE [LARGE SCALE GENOMIC DNA]</scope>
    <source>
        <strain evidence="4 5">DSM 7382</strain>
    </source>
</reference>
<dbReference type="EMBL" id="JASBNA010000016">
    <property type="protein sequence ID" value="KAK7686718.1"/>
    <property type="molecule type" value="Genomic_DNA"/>
</dbReference>
<dbReference type="GO" id="GO:0005783">
    <property type="term" value="C:endoplasmic reticulum"/>
    <property type="evidence" value="ECO:0007669"/>
    <property type="project" value="TreeGrafter"/>
</dbReference>
<dbReference type="PANTHER" id="PTHR44169:SF6">
    <property type="entry name" value="NADPH-DEPENDENT 1-ACYLDIHYDROXYACETONE PHOSPHATE REDUCTASE"/>
    <property type="match status" value="1"/>
</dbReference>
<dbReference type="InterPro" id="IPR002347">
    <property type="entry name" value="SDR_fam"/>
</dbReference>
<evidence type="ECO:0008006" key="6">
    <source>
        <dbReference type="Google" id="ProtNLM"/>
    </source>
</evidence>